<keyword evidence="4" id="KW-1185">Reference proteome</keyword>
<dbReference type="InterPro" id="IPR036514">
    <property type="entry name" value="SGNH_hydro_sf"/>
</dbReference>
<dbReference type="InParanoid" id="A0A2K1K210"/>
<dbReference type="EnsemblPlants" id="Pp3c9_4610V3.2">
    <property type="protein sequence ID" value="PAC:32911651.CDS.1"/>
    <property type="gene ID" value="Pp3c9_4610"/>
</dbReference>
<dbReference type="EMBL" id="ABEU02000009">
    <property type="protein sequence ID" value="PNR47814.1"/>
    <property type="molecule type" value="Genomic_DNA"/>
</dbReference>
<evidence type="ECO:0000313" key="3">
    <source>
        <dbReference type="EnsemblPlants" id="PAC:32911650.CDS.1"/>
    </source>
</evidence>
<gene>
    <name evidence="2" type="ORF">PHYPA_012287</name>
</gene>
<reference evidence="2 4" key="1">
    <citation type="journal article" date="2008" name="Science">
        <title>The Physcomitrella genome reveals evolutionary insights into the conquest of land by plants.</title>
        <authorList>
            <person name="Rensing S."/>
            <person name="Lang D."/>
            <person name="Zimmer A."/>
            <person name="Terry A."/>
            <person name="Salamov A."/>
            <person name="Shapiro H."/>
            <person name="Nishiyama T."/>
            <person name="Perroud P.-F."/>
            <person name="Lindquist E."/>
            <person name="Kamisugi Y."/>
            <person name="Tanahashi T."/>
            <person name="Sakakibara K."/>
            <person name="Fujita T."/>
            <person name="Oishi K."/>
            <person name="Shin-I T."/>
            <person name="Kuroki Y."/>
            <person name="Toyoda A."/>
            <person name="Suzuki Y."/>
            <person name="Hashimoto A."/>
            <person name="Yamaguchi K."/>
            <person name="Sugano A."/>
            <person name="Kohara Y."/>
            <person name="Fujiyama A."/>
            <person name="Anterola A."/>
            <person name="Aoki S."/>
            <person name="Ashton N."/>
            <person name="Barbazuk W.B."/>
            <person name="Barker E."/>
            <person name="Bennetzen J."/>
            <person name="Bezanilla M."/>
            <person name="Blankenship R."/>
            <person name="Cho S.H."/>
            <person name="Dutcher S."/>
            <person name="Estelle M."/>
            <person name="Fawcett J.A."/>
            <person name="Gundlach H."/>
            <person name="Hanada K."/>
            <person name="Heyl A."/>
            <person name="Hicks K.A."/>
            <person name="Hugh J."/>
            <person name="Lohr M."/>
            <person name="Mayer K."/>
            <person name="Melkozernov A."/>
            <person name="Murata T."/>
            <person name="Nelson D."/>
            <person name="Pils B."/>
            <person name="Prigge M."/>
            <person name="Reiss B."/>
            <person name="Renner T."/>
            <person name="Rombauts S."/>
            <person name="Rushton P."/>
            <person name="Sanderfoot A."/>
            <person name="Schween G."/>
            <person name="Shiu S.-H."/>
            <person name="Stueber K."/>
            <person name="Theodoulou F.L."/>
            <person name="Tu H."/>
            <person name="Van de Peer Y."/>
            <person name="Verrier P.J."/>
            <person name="Waters E."/>
            <person name="Wood A."/>
            <person name="Yang L."/>
            <person name="Cove D."/>
            <person name="Cuming A."/>
            <person name="Hasebe M."/>
            <person name="Lucas S."/>
            <person name="Mishler D.B."/>
            <person name="Reski R."/>
            <person name="Grigoriev I."/>
            <person name="Quatrano R.S."/>
            <person name="Boore J.L."/>
        </authorList>
    </citation>
    <scope>NUCLEOTIDE SEQUENCE [LARGE SCALE GENOMIC DNA]</scope>
    <source>
        <strain evidence="3 4">cv. Gransden 2004</strain>
    </source>
</reference>
<accession>A0A2K1K210</accession>
<dbReference type="AlphaFoldDB" id="A0A2K1K210"/>
<keyword evidence="1" id="KW-0732">Signal</keyword>
<reference evidence="3" key="3">
    <citation type="submission" date="2020-12" db="UniProtKB">
        <authorList>
            <consortium name="EnsemblPlants"/>
        </authorList>
    </citation>
    <scope>IDENTIFICATION</scope>
</reference>
<feature type="chain" id="PRO_5036319013" evidence="1">
    <location>
        <begin position="21"/>
        <end position="86"/>
    </location>
</feature>
<name>A0A2K1K210_PHYPA</name>
<dbReference type="PaxDb" id="3218-PP1S199_56V6.1"/>
<dbReference type="Gene3D" id="3.40.50.1110">
    <property type="entry name" value="SGNH hydrolase"/>
    <property type="match status" value="1"/>
</dbReference>
<protein>
    <submittedName>
        <fullName evidence="2 3">Uncharacterized protein</fullName>
    </submittedName>
</protein>
<evidence type="ECO:0000313" key="2">
    <source>
        <dbReference type="EMBL" id="PNR47814.1"/>
    </source>
</evidence>
<evidence type="ECO:0000256" key="1">
    <source>
        <dbReference type="SAM" id="SignalP"/>
    </source>
</evidence>
<dbReference type="EnsemblPlants" id="Pp3c9_4610V3.1">
    <property type="protein sequence ID" value="PAC:32911650.CDS.1"/>
    <property type="gene ID" value="Pp3c9_4610"/>
</dbReference>
<dbReference type="Proteomes" id="UP000006727">
    <property type="component" value="Chromosome 9"/>
</dbReference>
<dbReference type="Gramene" id="Pp3c9_4610V3.2">
    <property type="protein sequence ID" value="PAC:32911651.CDS.1"/>
    <property type="gene ID" value="Pp3c9_4610"/>
</dbReference>
<dbReference type="Gramene" id="Pp3c9_4610V3.1">
    <property type="protein sequence ID" value="PAC:32911650.CDS.1"/>
    <property type="gene ID" value="Pp3c9_4610"/>
</dbReference>
<dbReference type="STRING" id="3218.A0A2K1K210"/>
<proteinExistence type="predicted"/>
<reference evidence="2 4" key="2">
    <citation type="journal article" date="2018" name="Plant J.">
        <title>The Physcomitrella patens chromosome-scale assembly reveals moss genome structure and evolution.</title>
        <authorList>
            <person name="Lang D."/>
            <person name="Ullrich K.K."/>
            <person name="Murat F."/>
            <person name="Fuchs J."/>
            <person name="Jenkins J."/>
            <person name="Haas F.B."/>
            <person name="Piednoel M."/>
            <person name="Gundlach H."/>
            <person name="Van Bel M."/>
            <person name="Meyberg R."/>
            <person name="Vives C."/>
            <person name="Morata J."/>
            <person name="Symeonidi A."/>
            <person name="Hiss M."/>
            <person name="Muchero W."/>
            <person name="Kamisugi Y."/>
            <person name="Saleh O."/>
            <person name="Blanc G."/>
            <person name="Decker E.L."/>
            <person name="van Gessel N."/>
            <person name="Grimwood J."/>
            <person name="Hayes R.D."/>
            <person name="Graham S.W."/>
            <person name="Gunter L.E."/>
            <person name="McDaniel S.F."/>
            <person name="Hoernstein S.N.W."/>
            <person name="Larsson A."/>
            <person name="Li F.W."/>
            <person name="Perroud P.F."/>
            <person name="Phillips J."/>
            <person name="Ranjan P."/>
            <person name="Rokshar D.S."/>
            <person name="Rothfels C.J."/>
            <person name="Schneider L."/>
            <person name="Shu S."/>
            <person name="Stevenson D.W."/>
            <person name="Thummler F."/>
            <person name="Tillich M."/>
            <person name="Villarreal Aguilar J.C."/>
            <person name="Widiez T."/>
            <person name="Wong G.K."/>
            <person name="Wymore A."/>
            <person name="Zhang Y."/>
            <person name="Zimmer A.D."/>
            <person name="Quatrano R.S."/>
            <person name="Mayer K.F.X."/>
            <person name="Goodstein D."/>
            <person name="Casacuberta J.M."/>
            <person name="Vandepoele K."/>
            <person name="Reski R."/>
            <person name="Cuming A.C."/>
            <person name="Tuskan G.A."/>
            <person name="Maumus F."/>
            <person name="Salse J."/>
            <person name="Schmutz J."/>
            <person name="Rensing S.A."/>
        </authorList>
    </citation>
    <scope>NUCLEOTIDE SEQUENCE [LARGE SCALE GENOMIC DNA]</scope>
    <source>
        <strain evidence="3 4">cv. Gransden 2004</strain>
    </source>
</reference>
<evidence type="ECO:0000313" key="4">
    <source>
        <dbReference type="Proteomes" id="UP000006727"/>
    </source>
</evidence>
<feature type="signal peptide" evidence="1">
    <location>
        <begin position="1"/>
        <end position="20"/>
    </location>
</feature>
<organism evidence="2">
    <name type="scientific">Physcomitrium patens</name>
    <name type="common">Spreading-leaved earth moss</name>
    <name type="synonym">Physcomitrella patens</name>
    <dbReference type="NCBI Taxonomy" id="3218"/>
    <lineage>
        <taxon>Eukaryota</taxon>
        <taxon>Viridiplantae</taxon>
        <taxon>Streptophyta</taxon>
        <taxon>Embryophyta</taxon>
        <taxon>Bryophyta</taxon>
        <taxon>Bryophytina</taxon>
        <taxon>Bryopsida</taxon>
        <taxon>Funariidae</taxon>
        <taxon>Funariales</taxon>
        <taxon>Funariaceae</taxon>
        <taxon>Physcomitrium</taxon>
    </lineage>
</organism>
<sequence length="86" mass="9433">MANIHFTLFIYLSRIGCCGTGTFETAILCNEALLGTCTGPFPYVWWASFHPTDHVYSLIAVDLFNQAEPVFDGSPPPPPSPKHCDS</sequence>